<feature type="transmembrane region" description="Helical" evidence="4">
    <location>
        <begin position="69"/>
        <end position="88"/>
    </location>
</feature>
<reference evidence="6 7" key="1">
    <citation type="journal article" date="2009" name="PLoS ONE">
        <title>The complete genome of Teredinibacter turnerae T7901: an intracellular endosymbiont of marine wood-boring bivalves (shipworms).</title>
        <authorList>
            <person name="Yang J.C."/>
            <person name="Madupu R."/>
            <person name="Durkin A.S."/>
            <person name="Ekborg N.A."/>
            <person name="Pedamallu C.S."/>
            <person name="Hostetler J.B."/>
            <person name="Radune D."/>
            <person name="Toms B.S."/>
            <person name="Henrissat B."/>
            <person name="Coutinho P.M."/>
            <person name="Schwarz S."/>
            <person name="Field L."/>
            <person name="Trindade-Silva A.E."/>
            <person name="Soares C.A.G."/>
            <person name="Elshahawi S."/>
            <person name="Hanora A."/>
            <person name="Schmidt E.W."/>
            <person name="Haygood M.G."/>
            <person name="Posfai J."/>
            <person name="Benner J."/>
            <person name="Madinger C."/>
            <person name="Nove J."/>
            <person name="Anton B."/>
            <person name="Chaudhary K."/>
            <person name="Foster J."/>
            <person name="Holman A."/>
            <person name="Kumar S."/>
            <person name="Lessard P.A."/>
            <person name="Luyten Y.A."/>
            <person name="Slatko B."/>
            <person name="Wood N."/>
            <person name="Wu B."/>
            <person name="Teplitski M."/>
            <person name="Mougous J.D."/>
            <person name="Ward N."/>
            <person name="Eisen J.A."/>
            <person name="Badger J.H."/>
            <person name="Distel D.L."/>
        </authorList>
    </citation>
    <scope>NUCLEOTIDE SEQUENCE [LARGE SCALE GENOMIC DNA]</scope>
    <source>
        <strain evidence="7">ATCC 39867 / T7901</strain>
    </source>
</reference>
<feature type="transmembrane region" description="Helical" evidence="4">
    <location>
        <begin position="37"/>
        <end position="57"/>
    </location>
</feature>
<protein>
    <submittedName>
        <fullName evidence="6">Major facilitator family protein</fullName>
    </submittedName>
</protein>
<keyword evidence="2 4" id="KW-1133">Transmembrane helix</keyword>
<proteinExistence type="predicted"/>
<keyword evidence="3 4" id="KW-0472">Membrane</keyword>
<feature type="transmembrane region" description="Helical" evidence="4">
    <location>
        <begin position="261"/>
        <end position="282"/>
    </location>
</feature>
<dbReference type="PROSITE" id="PS50850">
    <property type="entry name" value="MFS"/>
    <property type="match status" value="1"/>
</dbReference>
<dbReference type="Pfam" id="PF07690">
    <property type="entry name" value="MFS_1"/>
    <property type="match status" value="1"/>
</dbReference>
<dbReference type="PANTHER" id="PTHR23521:SF3">
    <property type="entry name" value="MFS TRANSPORTER"/>
    <property type="match status" value="1"/>
</dbReference>
<evidence type="ECO:0000256" key="2">
    <source>
        <dbReference type="ARBA" id="ARBA00022989"/>
    </source>
</evidence>
<evidence type="ECO:0000256" key="1">
    <source>
        <dbReference type="ARBA" id="ARBA00022692"/>
    </source>
</evidence>
<dbReference type="GO" id="GO:0022857">
    <property type="term" value="F:transmembrane transporter activity"/>
    <property type="evidence" value="ECO:0007669"/>
    <property type="project" value="InterPro"/>
</dbReference>
<feature type="transmembrane region" description="Helical" evidence="4">
    <location>
        <begin position="195"/>
        <end position="216"/>
    </location>
</feature>
<gene>
    <name evidence="6" type="ordered locus">TERTU_1692</name>
</gene>
<sequence>MHPISAILGSVALLLLGGGLLNTLITLTGNDYGFSKTMLGLIMSGYFAGFTCGTFVSGRLIQRIGHIRSFAFCAAICGSVALLHYLWVNAWAWLALRFVYGLAFVTLVTVIESWLNTRAQKEDRGKVFATYMVVNLGAIAVAQQLLRLDTGEAFTAFAIAAIFICWAVLPITITSRSQPHISEKASSSLRKLLKFAPLPVASALLSGLAMGAFWSMTPLFAQEQGFSRGDIGLLMSMTIVGGALFQLPVGRYSDKHDRRKVLLTLCIAASLLMLITTFATGLTSLITLYFLWGGFSFALYPIAVALLIDQLHPDEVISGTTDMLVLHGAGAALAPLLAGSLMNAFGVHALPAYVAAVLLVLGCYAVLQIRRMSVLPAGETAHFEPMVQTSAEVLEMISKEESDPEREEARADEAKH</sequence>
<evidence type="ECO:0000256" key="4">
    <source>
        <dbReference type="SAM" id="Phobius"/>
    </source>
</evidence>
<dbReference type="eggNOG" id="COG2814">
    <property type="taxonomic scope" value="Bacteria"/>
</dbReference>
<dbReference type="SUPFAM" id="SSF103473">
    <property type="entry name" value="MFS general substrate transporter"/>
    <property type="match status" value="1"/>
</dbReference>
<feature type="transmembrane region" description="Helical" evidence="4">
    <location>
        <begin position="231"/>
        <end position="249"/>
    </location>
</feature>
<evidence type="ECO:0000313" key="7">
    <source>
        <dbReference type="Proteomes" id="UP000009080"/>
    </source>
</evidence>
<dbReference type="EMBL" id="CP001614">
    <property type="protein sequence ID" value="ACR13234.1"/>
    <property type="molecule type" value="Genomic_DNA"/>
</dbReference>
<evidence type="ECO:0000259" key="5">
    <source>
        <dbReference type="PROSITE" id="PS50850"/>
    </source>
</evidence>
<dbReference type="RefSeq" id="WP_015819347.1">
    <property type="nucleotide sequence ID" value="NC_012997.1"/>
</dbReference>
<dbReference type="HOGENOM" id="CLU_035018_1_1_6"/>
<keyword evidence="7" id="KW-1185">Reference proteome</keyword>
<dbReference type="PANTHER" id="PTHR23521">
    <property type="entry name" value="TRANSPORTER MFS SUPERFAMILY"/>
    <property type="match status" value="1"/>
</dbReference>
<feature type="transmembrane region" description="Helical" evidence="4">
    <location>
        <begin position="94"/>
        <end position="115"/>
    </location>
</feature>
<dbReference type="Proteomes" id="UP000009080">
    <property type="component" value="Chromosome"/>
</dbReference>
<feature type="transmembrane region" description="Helical" evidence="4">
    <location>
        <begin position="288"/>
        <end position="308"/>
    </location>
</feature>
<feature type="transmembrane region" description="Helical" evidence="4">
    <location>
        <begin position="127"/>
        <end position="147"/>
    </location>
</feature>
<dbReference type="InterPro" id="IPR020846">
    <property type="entry name" value="MFS_dom"/>
</dbReference>
<feature type="domain" description="Major facilitator superfamily (MFS) profile" evidence="5">
    <location>
        <begin position="195"/>
        <end position="416"/>
    </location>
</feature>
<feature type="transmembrane region" description="Helical" evidence="4">
    <location>
        <begin position="350"/>
        <end position="367"/>
    </location>
</feature>
<accession>C5BU34</accession>
<dbReference type="GO" id="GO:0005886">
    <property type="term" value="C:plasma membrane"/>
    <property type="evidence" value="ECO:0007669"/>
    <property type="project" value="TreeGrafter"/>
</dbReference>
<dbReference type="KEGG" id="ttu:TERTU_1692"/>
<dbReference type="InterPro" id="IPR036259">
    <property type="entry name" value="MFS_trans_sf"/>
</dbReference>
<evidence type="ECO:0000313" key="6">
    <source>
        <dbReference type="EMBL" id="ACR13234.1"/>
    </source>
</evidence>
<dbReference type="CDD" id="cd17477">
    <property type="entry name" value="MFS_YcaD_like"/>
    <property type="match status" value="1"/>
</dbReference>
<feature type="transmembrane region" description="Helical" evidence="4">
    <location>
        <begin position="153"/>
        <end position="174"/>
    </location>
</feature>
<dbReference type="AlphaFoldDB" id="C5BU34"/>
<dbReference type="OrthoDB" id="9810614at2"/>
<keyword evidence="1 4" id="KW-0812">Transmembrane</keyword>
<evidence type="ECO:0000256" key="3">
    <source>
        <dbReference type="ARBA" id="ARBA00023136"/>
    </source>
</evidence>
<dbReference type="InterPro" id="IPR011701">
    <property type="entry name" value="MFS"/>
</dbReference>
<feature type="transmembrane region" description="Helical" evidence="4">
    <location>
        <begin position="320"/>
        <end position="338"/>
    </location>
</feature>
<dbReference type="Gene3D" id="1.20.1250.20">
    <property type="entry name" value="MFS general substrate transporter like domains"/>
    <property type="match status" value="2"/>
</dbReference>
<name>C5BU34_TERTT</name>
<organism evidence="6 7">
    <name type="scientific">Teredinibacter turnerae (strain ATCC 39867 / T7901)</name>
    <dbReference type="NCBI Taxonomy" id="377629"/>
    <lineage>
        <taxon>Bacteria</taxon>
        <taxon>Pseudomonadati</taxon>
        <taxon>Pseudomonadota</taxon>
        <taxon>Gammaproteobacteria</taxon>
        <taxon>Cellvibrionales</taxon>
        <taxon>Cellvibrionaceae</taxon>
        <taxon>Teredinibacter</taxon>
    </lineage>
</organism>
<dbReference type="InterPro" id="IPR047200">
    <property type="entry name" value="MFS_YcaD-like"/>
</dbReference>